<evidence type="ECO:0000313" key="1">
    <source>
        <dbReference type="Proteomes" id="UP000887577"/>
    </source>
</evidence>
<accession>A0A914YU21</accession>
<dbReference type="Proteomes" id="UP000887577">
    <property type="component" value="Unplaced"/>
</dbReference>
<keyword evidence="1" id="KW-1185">Reference proteome</keyword>
<sequence>MHLTNIGRKFNAYFGSNRTYIANDSNGPIRVTITGTEFNISEIEASGNREGGSGRIKIDRRKVEGWTLIQPGRTAEFIRNGDPDYLTVACNFEGSDEGELLIKNVALPANISYIIDDGGYARQKYGSHDLFERA</sequence>
<reference evidence="2" key="1">
    <citation type="submission" date="2022-11" db="UniProtKB">
        <authorList>
            <consortium name="WormBaseParasite"/>
        </authorList>
    </citation>
    <scope>IDENTIFICATION</scope>
</reference>
<organism evidence="1 2">
    <name type="scientific">Panagrolaimus superbus</name>
    <dbReference type="NCBI Taxonomy" id="310955"/>
    <lineage>
        <taxon>Eukaryota</taxon>
        <taxon>Metazoa</taxon>
        <taxon>Ecdysozoa</taxon>
        <taxon>Nematoda</taxon>
        <taxon>Chromadorea</taxon>
        <taxon>Rhabditida</taxon>
        <taxon>Tylenchina</taxon>
        <taxon>Panagrolaimomorpha</taxon>
        <taxon>Panagrolaimoidea</taxon>
        <taxon>Panagrolaimidae</taxon>
        <taxon>Panagrolaimus</taxon>
    </lineage>
</organism>
<name>A0A914YU21_9BILA</name>
<dbReference type="AlphaFoldDB" id="A0A914YU21"/>
<proteinExistence type="predicted"/>
<protein>
    <submittedName>
        <fullName evidence="2">Uncharacterized protein</fullName>
    </submittedName>
</protein>
<evidence type="ECO:0000313" key="2">
    <source>
        <dbReference type="WBParaSite" id="PSU_v2.g3158.t1"/>
    </source>
</evidence>
<dbReference type="WBParaSite" id="PSU_v2.g3158.t1">
    <property type="protein sequence ID" value="PSU_v2.g3158.t1"/>
    <property type="gene ID" value="PSU_v2.g3158"/>
</dbReference>